<dbReference type="InterPro" id="IPR003333">
    <property type="entry name" value="CMAS"/>
</dbReference>
<keyword evidence="4" id="KW-0949">S-adenosyl-L-methionine</keyword>
<evidence type="ECO:0000313" key="6">
    <source>
        <dbReference type="EMBL" id="GIE07176.1"/>
    </source>
</evidence>
<dbReference type="Proteomes" id="UP000637628">
    <property type="component" value="Unassembled WGS sequence"/>
</dbReference>
<evidence type="ECO:0000256" key="2">
    <source>
        <dbReference type="ARBA" id="ARBA00022603"/>
    </source>
</evidence>
<sequence>MADVLGRRYDEYFSDHDPVPFEVVSHDGTTHSFGVATTEPPRFTLLVLDSAGHDALASLDQLQVALAYLRGHLDVDGDLAAVLNMRNFFSDIHPIAFLGRWLPSLWHGRTDHDRRAISQHYDEDSEFFLTFLDSRHRCYTQGVFASDDEPLEDAMTRKMDLALDAIQVKPGDRVLEVGGGWGAFSEHAAERGINVTTVTLAVESERFLNDLFARKQLPVTVVREHILRYQSAEPFDAIVNMGVTEHLPDYRATLRTYERLLRPGGRVYLDALAMRRKHTSSTFFKKYVYPGRSAPLLLHSYLRQVAHSPFELLNVEDDRHNYFLTCRAWAERLDARKEEIVAQWGDELYRRFRIFLWGSASGFDTRMVQAYRWTLQREPA</sequence>
<gene>
    <name evidence="6" type="ORF">Adu01nite_85260</name>
</gene>
<dbReference type="InterPro" id="IPR029063">
    <property type="entry name" value="SAM-dependent_MTases_sf"/>
</dbReference>
<reference evidence="6 7" key="1">
    <citation type="submission" date="2021-01" db="EMBL/GenBank/DDBJ databases">
        <title>Whole genome shotgun sequence of Actinoplanes durhamensis NBRC 14914.</title>
        <authorList>
            <person name="Komaki H."/>
            <person name="Tamura T."/>
        </authorList>
    </citation>
    <scope>NUCLEOTIDE SEQUENCE [LARGE SCALE GENOMIC DNA]</scope>
    <source>
        <strain evidence="6 7">NBRC 14914</strain>
    </source>
</reference>
<dbReference type="EMBL" id="BOML01000074">
    <property type="protein sequence ID" value="GIE07176.1"/>
    <property type="molecule type" value="Genomic_DNA"/>
</dbReference>
<name>A0ABQ3ZBM2_9ACTN</name>
<protein>
    <submittedName>
        <fullName evidence="6">Cyclopropane-fatty-acyl-phospholipid synthase</fullName>
    </submittedName>
</protein>
<keyword evidence="5" id="KW-0443">Lipid metabolism</keyword>
<proteinExistence type="inferred from homology"/>
<dbReference type="PANTHER" id="PTHR43667">
    <property type="entry name" value="CYCLOPROPANE-FATTY-ACYL-PHOSPHOLIPID SYNTHASE"/>
    <property type="match status" value="1"/>
</dbReference>
<comment type="caution">
    <text evidence="6">The sequence shown here is derived from an EMBL/GenBank/DDBJ whole genome shotgun (WGS) entry which is preliminary data.</text>
</comment>
<dbReference type="CDD" id="cd02440">
    <property type="entry name" value="AdoMet_MTases"/>
    <property type="match status" value="1"/>
</dbReference>
<evidence type="ECO:0000256" key="4">
    <source>
        <dbReference type="ARBA" id="ARBA00022691"/>
    </source>
</evidence>
<keyword evidence="3" id="KW-0808">Transferase</keyword>
<organism evidence="6 7">
    <name type="scientific">Paractinoplanes durhamensis</name>
    <dbReference type="NCBI Taxonomy" id="113563"/>
    <lineage>
        <taxon>Bacteria</taxon>
        <taxon>Bacillati</taxon>
        <taxon>Actinomycetota</taxon>
        <taxon>Actinomycetes</taxon>
        <taxon>Micromonosporales</taxon>
        <taxon>Micromonosporaceae</taxon>
        <taxon>Paractinoplanes</taxon>
    </lineage>
</organism>
<dbReference type="PIRSF" id="PIRSF003085">
    <property type="entry name" value="CMAS"/>
    <property type="match status" value="1"/>
</dbReference>
<comment type="similarity">
    <text evidence="1">Belongs to the CFA/CMAS family.</text>
</comment>
<dbReference type="InterPro" id="IPR050723">
    <property type="entry name" value="CFA/CMAS"/>
</dbReference>
<dbReference type="SUPFAM" id="SSF53335">
    <property type="entry name" value="S-adenosyl-L-methionine-dependent methyltransferases"/>
    <property type="match status" value="1"/>
</dbReference>
<evidence type="ECO:0000313" key="7">
    <source>
        <dbReference type="Proteomes" id="UP000637628"/>
    </source>
</evidence>
<evidence type="ECO:0000256" key="5">
    <source>
        <dbReference type="ARBA" id="ARBA00023098"/>
    </source>
</evidence>
<evidence type="ECO:0000256" key="1">
    <source>
        <dbReference type="ARBA" id="ARBA00010815"/>
    </source>
</evidence>
<dbReference type="Gene3D" id="3.40.50.150">
    <property type="entry name" value="Vaccinia Virus protein VP39"/>
    <property type="match status" value="1"/>
</dbReference>
<dbReference type="Pfam" id="PF02353">
    <property type="entry name" value="CMAS"/>
    <property type="match status" value="1"/>
</dbReference>
<evidence type="ECO:0000256" key="3">
    <source>
        <dbReference type="ARBA" id="ARBA00022679"/>
    </source>
</evidence>
<accession>A0ABQ3ZBM2</accession>
<dbReference type="PANTHER" id="PTHR43667:SF1">
    <property type="entry name" value="CYCLOPROPANE-FATTY-ACYL-PHOSPHOLIPID SYNTHASE"/>
    <property type="match status" value="1"/>
</dbReference>
<keyword evidence="2" id="KW-0489">Methyltransferase</keyword>
<keyword evidence="7" id="KW-1185">Reference proteome</keyword>